<keyword evidence="1" id="KW-0472">Membrane</keyword>
<comment type="caution">
    <text evidence="2">The sequence shown here is derived from an EMBL/GenBank/DDBJ whole genome shotgun (WGS) entry which is preliminary data.</text>
</comment>
<evidence type="ECO:0000313" key="2">
    <source>
        <dbReference type="EMBL" id="RXQ95820.1"/>
    </source>
</evidence>
<sequence>MKGTIWQPVLMTMIVMWRLSTAEKRVELLEGNFILWLIIIAFVVSWFVYFMQKRKKIKRIENDRPMVRD</sequence>
<dbReference type="AlphaFoldDB" id="A0A4Q1JMK0"/>
<dbReference type="RefSeq" id="WP_129253713.1">
    <property type="nucleotide sequence ID" value="NZ_SAXA01000004.1"/>
</dbReference>
<evidence type="ECO:0000313" key="3">
    <source>
        <dbReference type="Proteomes" id="UP000289703"/>
    </source>
</evidence>
<keyword evidence="1" id="KW-1133">Transmembrane helix</keyword>
<dbReference type="EMBL" id="SAXA01000004">
    <property type="protein sequence ID" value="RXQ95820.1"/>
    <property type="molecule type" value="Genomic_DNA"/>
</dbReference>
<protein>
    <submittedName>
        <fullName evidence="2">Uncharacterized protein</fullName>
    </submittedName>
</protein>
<organism evidence="2 3">
    <name type="scientific">Ancylomarina salipaludis</name>
    <dbReference type="NCBI Taxonomy" id="2501299"/>
    <lineage>
        <taxon>Bacteria</taxon>
        <taxon>Pseudomonadati</taxon>
        <taxon>Bacteroidota</taxon>
        <taxon>Bacteroidia</taxon>
        <taxon>Marinilabiliales</taxon>
        <taxon>Marinifilaceae</taxon>
        <taxon>Ancylomarina</taxon>
    </lineage>
</organism>
<gene>
    <name evidence="2" type="ORF">EO244_05795</name>
</gene>
<proteinExistence type="predicted"/>
<dbReference type="Proteomes" id="UP000289703">
    <property type="component" value="Unassembled WGS sequence"/>
</dbReference>
<evidence type="ECO:0000256" key="1">
    <source>
        <dbReference type="SAM" id="Phobius"/>
    </source>
</evidence>
<name>A0A4Q1JMK0_9BACT</name>
<reference evidence="2 3" key="1">
    <citation type="submission" date="2019-01" db="EMBL/GenBank/DDBJ databases">
        <title>Ancylomarina salipaludis sp. nov., isolated from a salt marsh.</title>
        <authorList>
            <person name="Yoon J.-H."/>
        </authorList>
    </citation>
    <scope>NUCLEOTIDE SEQUENCE [LARGE SCALE GENOMIC DNA]</scope>
    <source>
        <strain evidence="2 3">SHSM-M15</strain>
    </source>
</reference>
<feature type="transmembrane region" description="Helical" evidence="1">
    <location>
        <begin position="33"/>
        <end position="51"/>
    </location>
</feature>
<accession>A0A4Q1JMK0</accession>
<keyword evidence="1" id="KW-0812">Transmembrane</keyword>
<keyword evidence="3" id="KW-1185">Reference proteome</keyword>